<feature type="region of interest" description="Disordered" evidence="1">
    <location>
        <begin position="146"/>
        <end position="169"/>
    </location>
</feature>
<dbReference type="AlphaFoldDB" id="A0A4Y9YE41"/>
<dbReference type="Gene3D" id="1.10.238.10">
    <property type="entry name" value="EF-hand"/>
    <property type="match status" value="1"/>
</dbReference>
<name>A0A4Y9YE41_9APHY</name>
<feature type="compositionally biased region" description="Polar residues" evidence="1">
    <location>
        <begin position="1"/>
        <end position="11"/>
    </location>
</feature>
<dbReference type="InterPro" id="IPR011992">
    <property type="entry name" value="EF-hand-dom_pair"/>
</dbReference>
<evidence type="ECO:0000256" key="1">
    <source>
        <dbReference type="SAM" id="MobiDB-lite"/>
    </source>
</evidence>
<dbReference type="Proteomes" id="UP000298390">
    <property type="component" value="Unassembled WGS sequence"/>
</dbReference>
<evidence type="ECO:0008006" key="4">
    <source>
        <dbReference type="Google" id="ProtNLM"/>
    </source>
</evidence>
<dbReference type="EMBL" id="SEKV01000318">
    <property type="protein sequence ID" value="TFY59149.1"/>
    <property type="molecule type" value="Genomic_DNA"/>
</dbReference>
<feature type="compositionally biased region" description="Basic and acidic residues" evidence="1">
    <location>
        <begin position="149"/>
        <end position="169"/>
    </location>
</feature>
<dbReference type="SUPFAM" id="SSF47473">
    <property type="entry name" value="EF-hand"/>
    <property type="match status" value="1"/>
</dbReference>
<feature type="region of interest" description="Disordered" evidence="1">
    <location>
        <begin position="1"/>
        <end position="112"/>
    </location>
</feature>
<sequence length="368" mass="40006">MQTLPSASGSQEPEDPGFATLPSRLRRRIDRAFEEALDSVAGPPRKKKRRRRDADPDPGTGAAASEAGGFLLDDESGGDQPGGFLVDTAATPEGSVPDSTAEDDGSGTAENEANVKLPLSLIPHALQLLDLQPDDEDVLAVFRHAASGWEDKAHSRSRPDTSDEPYVGRKDWRAVCAALLGGDEDDTGVDDGRPIAEDASNEGGELTPLESSDSEDEYEASELEGDPSDAEDNASDDEYQEGGFIATRARGKESATIRTSKRPSRKPRSSLATSDDDEETGDPRTHPLTARQRLESRRTFALFFPDMPDSQLDKQRIMIKDITRAAKLLKEKITAEETVEMLEMFSSSADKSMSLQDFERMMMTAKLA</sequence>
<feature type="compositionally biased region" description="Acidic residues" evidence="1">
    <location>
        <begin position="212"/>
        <end position="240"/>
    </location>
</feature>
<proteinExistence type="predicted"/>
<evidence type="ECO:0000313" key="3">
    <source>
        <dbReference type="Proteomes" id="UP000298390"/>
    </source>
</evidence>
<evidence type="ECO:0000313" key="2">
    <source>
        <dbReference type="EMBL" id="TFY59149.1"/>
    </source>
</evidence>
<accession>A0A4Y9YE41</accession>
<gene>
    <name evidence="2" type="ORF">EVJ58_g5972</name>
</gene>
<feature type="region of interest" description="Disordered" evidence="1">
    <location>
        <begin position="181"/>
        <end position="290"/>
    </location>
</feature>
<organism evidence="2 3">
    <name type="scientific">Rhodofomes roseus</name>
    <dbReference type="NCBI Taxonomy" id="34475"/>
    <lineage>
        <taxon>Eukaryota</taxon>
        <taxon>Fungi</taxon>
        <taxon>Dikarya</taxon>
        <taxon>Basidiomycota</taxon>
        <taxon>Agaricomycotina</taxon>
        <taxon>Agaricomycetes</taxon>
        <taxon>Polyporales</taxon>
        <taxon>Rhodofomes</taxon>
    </lineage>
</organism>
<reference evidence="2 3" key="1">
    <citation type="submission" date="2019-01" db="EMBL/GenBank/DDBJ databases">
        <title>Genome sequencing of the rare red list fungi Fomitopsis rosea.</title>
        <authorList>
            <person name="Buettner E."/>
            <person name="Kellner H."/>
        </authorList>
    </citation>
    <scope>NUCLEOTIDE SEQUENCE [LARGE SCALE GENOMIC DNA]</scope>
    <source>
        <strain evidence="2 3">DSM 105464</strain>
    </source>
</reference>
<feature type="compositionally biased region" description="Basic residues" evidence="1">
    <location>
        <begin position="259"/>
        <end position="268"/>
    </location>
</feature>
<comment type="caution">
    <text evidence="2">The sequence shown here is derived from an EMBL/GenBank/DDBJ whole genome shotgun (WGS) entry which is preliminary data.</text>
</comment>
<protein>
    <recommendedName>
        <fullName evidence="4">EF-hand domain-containing protein</fullName>
    </recommendedName>
</protein>